<reference evidence="3" key="1">
    <citation type="submission" date="2022-10" db="EMBL/GenBank/DDBJ databases">
        <authorList>
            <person name="Chen Y."/>
            <person name="Dougan E. K."/>
            <person name="Chan C."/>
            <person name="Rhodes N."/>
            <person name="Thang M."/>
        </authorList>
    </citation>
    <scope>NUCLEOTIDE SEQUENCE</scope>
</reference>
<accession>A0A9P1M5H0</accession>
<dbReference type="Proteomes" id="UP001152797">
    <property type="component" value="Unassembled WGS sequence"/>
</dbReference>
<name>A0A9P1M5H0_9DINO</name>
<keyword evidence="2" id="KW-1133">Transmembrane helix</keyword>
<evidence type="ECO:0000313" key="5">
    <source>
        <dbReference type="Proteomes" id="UP001152797"/>
    </source>
</evidence>
<feature type="transmembrane region" description="Helical" evidence="2">
    <location>
        <begin position="40"/>
        <end position="60"/>
    </location>
</feature>
<feature type="transmembrane region" description="Helical" evidence="2">
    <location>
        <begin position="192"/>
        <end position="214"/>
    </location>
</feature>
<gene>
    <name evidence="3" type="ORF">C1SCF055_LOCUS43877</name>
</gene>
<dbReference type="OrthoDB" id="443751at2759"/>
<reference evidence="4 5" key="2">
    <citation type="submission" date="2024-05" db="EMBL/GenBank/DDBJ databases">
        <authorList>
            <person name="Chen Y."/>
            <person name="Shah S."/>
            <person name="Dougan E. K."/>
            <person name="Thang M."/>
            <person name="Chan C."/>
        </authorList>
    </citation>
    <scope>NUCLEOTIDE SEQUENCE [LARGE SCALE GENOMIC DNA]</scope>
</reference>
<evidence type="ECO:0000256" key="1">
    <source>
        <dbReference type="SAM" id="MobiDB-lite"/>
    </source>
</evidence>
<feature type="transmembrane region" description="Helical" evidence="2">
    <location>
        <begin position="226"/>
        <end position="245"/>
    </location>
</feature>
<feature type="transmembrane region" description="Helical" evidence="2">
    <location>
        <begin position="148"/>
        <end position="172"/>
    </location>
</feature>
<proteinExistence type="predicted"/>
<dbReference type="AlphaFoldDB" id="A0A9P1M5H0"/>
<organism evidence="3">
    <name type="scientific">Cladocopium goreaui</name>
    <dbReference type="NCBI Taxonomy" id="2562237"/>
    <lineage>
        <taxon>Eukaryota</taxon>
        <taxon>Sar</taxon>
        <taxon>Alveolata</taxon>
        <taxon>Dinophyceae</taxon>
        <taxon>Suessiales</taxon>
        <taxon>Symbiodiniaceae</taxon>
        <taxon>Cladocopium</taxon>
    </lineage>
</organism>
<protein>
    <submittedName>
        <fullName evidence="3">Uncharacterized protein</fullName>
    </submittedName>
</protein>
<keyword evidence="2" id="KW-0472">Membrane</keyword>
<evidence type="ECO:0000256" key="2">
    <source>
        <dbReference type="SAM" id="Phobius"/>
    </source>
</evidence>
<keyword evidence="5" id="KW-1185">Reference proteome</keyword>
<dbReference type="EMBL" id="CAMXCT030006745">
    <property type="protein sequence ID" value="CAL4806687.1"/>
    <property type="molecule type" value="Genomic_DNA"/>
</dbReference>
<feature type="transmembrane region" description="Helical" evidence="2">
    <location>
        <begin position="260"/>
        <end position="279"/>
    </location>
</feature>
<keyword evidence="2" id="KW-0812">Transmembrane</keyword>
<feature type="compositionally biased region" description="Low complexity" evidence="1">
    <location>
        <begin position="8"/>
        <end position="18"/>
    </location>
</feature>
<feature type="region of interest" description="Disordered" evidence="1">
    <location>
        <begin position="1"/>
        <end position="21"/>
    </location>
</feature>
<feature type="transmembrane region" description="Helical" evidence="2">
    <location>
        <begin position="112"/>
        <end position="136"/>
    </location>
</feature>
<feature type="transmembrane region" description="Helical" evidence="2">
    <location>
        <begin position="72"/>
        <end position="92"/>
    </location>
</feature>
<dbReference type="EMBL" id="CAMXCT020006745">
    <property type="protein sequence ID" value="CAL1172750.1"/>
    <property type="molecule type" value="Genomic_DNA"/>
</dbReference>
<sequence>MSWTRYQESASESWPPSASEERVTPFSRYPLQDGFYNTLAYTHVVIGFTYLSLMLWQFLATKGTSEHVRRGLVLKWIALFCIGGGWVLQIRHSWFSDPKVFEKTPVLFSLPFARNFVSAFGSSTVVSALNCFLVGVKEKSRMASCGGPLHLFLLAATSVSLAVDVNAYVYIFREMSTTPAWGNYHWDMLVEMTVIGAVFPLYDGLNLYVLSQWYRTGFLDYKEHHVMNAVWSMSKTAAAALLFSAHDAHFFWPHPGITLIYRWAVQLVPQLLILVPYLLRIFRYVAAAHDYDPVATAAGTEMARGLQRTEVNNSKA</sequence>
<dbReference type="EMBL" id="CAMXCT010006745">
    <property type="protein sequence ID" value="CAI4019375.1"/>
    <property type="molecule type" value="Genomic_DNA"/>
</dbReference>
<evidence type="ECO:0000313" key="4">
    <source>
        <dbReference type="EMBL" id="CAL4806687.1"/>
    </source>
</evidence>
<evidence type="ECO:0000313" key="3">
    <source>
        <dbReference type="EMBL" id="CAI4019375.1"/>
    </source>
</evidence>
<comment type="caution">
    <text evidence="3">The sequence shown here is derived from an EMBL/GenBank/DDBJ whole genome shotgun (WGS) entry which is preliminary data.</text>
</comment>